<keyword evidence="12 19" id="KW-0675">Receptor</keyword>
<dbReference type="InterPro" id="IPR037066">
    <property type="entry name" value="Plug_dom_sf"/>
</dbReference>
<evidence type="ECO:0000256" key="2">
    <source>
        <dbReference type="ARBA" id="ARBA00009810"/>
    </source>
</evidence>
<sequence length="835" mass="89343">MIHTKKEKAKHMKSQNKFLLSSVTLAVLTLINQAQAQNANEAPAAVPASDAVAKEIQQVVVTGVSGARGVRKIDSAFSITTASEEQLKSAAPSSTADIMKLVPGVYAESTGGQSGANIEVRGFPSGSDSPFVSVQMMGNPIFPPPTLSFFEGSSAFRLDDTIERVEVLRGGPSTIFSNGQPGATMNFLLKQGGDTPEGTVRFTTGTGSLRRVDMFYSGKISDGWYGSIGGFYRKTDGIRDAQFPADDGHQLTATLTRKLDQGELTIYARNTDDKNAFYTGVPLISSNNGHTISAFPGFDPLKGTLVSGEMRNYTIEAAPGKTLTKDLGDGRGLKATVFGANFDQKIGDWSVSNKFNHFSGDLNTNAMFTGNNPLSMADYTAAAIKSANSNAAVVAAAGGKLATSANTTFVHGGNVAADQQVVQAGLWAVEKKLSSFTDELRVSKEVGKDNTVTVGGYFADYSSRDVWYLGNSHLMTAVPNASLINVTLDNGVVVSKNGTDGNVFYAPVASYDGNNTAVFVSDEWKINDRIKVDAGVRHERQRVSATISNLMSGDTDNNPLTVYNNGTSMPNGSNTFIDRKDSANSFTIGGNYKLSKDASVFVRANRGHTFVSFDDLRGAGSQAAANDRSVLPTPKVSQYEIGFKTANSFYSAYVNAFHTEFDGIAFSQILANGTTLNSVSGSKGNGVEFELALRPLANLQLSLTGDYQKSEYRDNPATAGNTVQRQPKLQFRFTPTYRIPFGDNNSVKLYGTYTSIGERYADQANQQYLPSYRTIDLGVLASLGDKIELRLNASNVNNALGLTEGNSRLTTGGSGPINARPLFGRSVEASLLYRF</sequence>
<keyword evidence="5" id="KW-0410">Iron transport</keyword>
<evidence type="ECO:0000256" key="8">
    <source>
        <dbReference type="ARBA" id="ARBA00023004"/>
    </source>
</evidence>
<evidence type="ECO:0000256" key="12">
    <source>
        <dbReference type="ARBA" id="ARBA00023170"/>
    </source>
</evidence>
<dbReference type="InterPro" id="IPR039426">
    <property type="entry name" value="TonB-dep_rcpt-like"/>
</dbReference>
<feature type="domain" description="TonB-dependent receptor plug" evidence="18">
    <location>
        <begin position="72"/>
        <end position="183"/>
    </location>
</feature>
<dbReference type="InterPro" id="IPR012910">
    <property type="entry name" value="Plug_dom"/>
</dbReference>
<evidence type="ECO:0000256" key="11">
    <source>
        <dbReference type="ARBA" id="ARBA00023136"/>
    </source>
</evidence>
<feature type="signal peptide" evidence="16">
    <location>
        <begin position="1"/>
        <end position="36"/>
    </location>
</feature>
<dbReference type="PANTHER" id="PTHR32552">
    <property type="entry name" value="FERRICHROME IRON RECEPTOR-RELATED"/>
    <property type="match status" value="1"/>
</dbReference>
<evidence type="ECO:0000256" key="5">
    <source>
        <dbReference type="ARBA" id="ARBA00022496"/>
    </source>
</evidence>
<dbReference type="Pfam" id="PF00593">
    <property type="entry name" value="TonB_dep_Rec_b-barrel"/>
    <property type="match status" value="1"/>
</dbReference>
<evidence type="ECO:0000313" key="20">
    <source>
        <dbReference type="Proteomes" id="UP000199470"/>
    </source>
</evidence>
<name>A0A1I4KAI2_9BURK</name>
<keyword evidence="10 15" id="KW-0798">TonB box</keyword>
<dbReference type="InterPro" id="IPR000531">
    <property type="entry name" value="Beta-barrel_TonB"/>
</dbReference>
<evidence type="ECO:0000256" key="16">
    <source>
        <dbReference type="SAM" id="SignalP"/>
    </source>
</evidence>
<evidence type="ECO:0000256" key="1">
    <source>
        <dbReference type="ARBA" id="ARBA00004571"/>
    </source>
</evidence>
<feature type="chain" id="PRO_5011681885" evidence="16">
    <location>
        <begin position="37"/>
        <end position="835"/>
    </location>
</feature>
<dbReference type="EMBL" id="FOTW01000007">
    <property type="protein sequence ID" value="SFL75563.1"/>
    <property type="molecule type" value="Genomic_DNA"/>
</dbReference>
<proteinExistence type="inferred from homology"/>
<gene>
    <name evidence="19" type="ORF">SAMN02982985_01378</name>
</gene>
<dbReference type="RefSeq" id="WP_245774137.1">
    <property type="nucleotide sequence ID" value="NZ_FOTW01000007.1"/>
</dbReference>
<dbReference type="STRING" id="758825.SAMN02982985_01378"/>
<reference evidence="19 20" key="1">
    <citation type="submission" date="2016-10" db="EMBL/GenBank/DDBJ databases">
        <authorList>
            <person name="de Groot N.N."/>
        </authorList>
    </citation>
    <scope>NUCLEOTIDE SEQUENCE [LARGE SCALE GENOMIC DNA]</scope>
    <source>
        <strain evidence="19 20">ATCC 43154</strain>
    </source>
</reference>
<comment type="similarity">
    <text evidence="2 14 15">Belongs to the TonB-dependent receptor family.</text>
</comment>
<evidence type="ECO:0000256" key="14">
    <source>
        <dbReference type="PROSITE-ProRule" id="PRU01360"/>
    </source>
</evidence>
<dbReference type="InterPro" id="IPR036942">
    <property type="entry name" value="Beta-barrel_TonB_sf"/>
</dbReference>
<dbReference type="GO" id="GO:0015344">
    <property type="term" value="F:siderophore uptake transmembrane transporter activity"/>
    <property type="evidence" value="ECO:0007669"/>
    <property type="project" value="TreeGrafter"/>
</dbReference>
<evidence type="ECO:0000256" key="10">
    <source>
        <dbReference type="ARBA" id="ARBA00023077"/>
    </source>
</evidence>
<dbReference type="Gene3D" id="2.170.130.10">
    <property type="entry name" value="TonB-dependent receptor, plug domain"/>
    <property type="match status" value="1"/>
</dbReference>
<keyword evidence="4 14" id="KW-1134">Transmembrane beta strand</keyword>
<keyword evidence="7 16" id="KW-0732">Signal</keyword>
<evidence type="ECO:0000256" key="4">
    <source>
        <dbReference type="ARBA" id="ARBA00022452"/>
    </source>
</evidence>
<evidence type="ECO:0000256" key="7">
    <source>
        <dbReference type="ARBA" id="ARBA00022729"/>
    </source>
</evidence>
<accession>A0A1I4KAI2</accession>
<dbReference type="GO" id="GO:0009279">
    <property type="term" value="C:cell outer membrane"/>
    <property type="evidence" value="ECO:0007669"/>
    <property type="project" value="UniProtKB-SubCell"/>
</dbReference>
<dbReference type="Pfam" id="PF07715">
    <property type="entry name" value="Plug"/>
    <property type="match status" value="1"/>
</dbReference>
<dbReference type="SUPFAM" id="SSF56935">
    <property type="entry name" value="Porins"/>
    <property type="match status" value="1"/>
</dbReference>
<keyword evidence="3 14" id="KW-0813">Transport</keyword>
<keyword evidence="6 14" id="KW-0812">Transmembrane</keyword>
<dbReference type="PANTHER" id="PTHR32552:SF89">
    <property type="entry name" value="CATECHOLATE SIDEROPHORE RECEPTOR FIU"/>
    <property type="match status" value="1"/>
</dbReference>
<organism evidence="19 20">
    <name type="scientific">Rugamonas rubra</name>
    <dbReference type="NCBI Taxonomy" id="758825"/>
    <lineage>
        <taxon>Bacteria</taxon>
        <taxon>Pseudomonadati</taxon>
        <taxon>Pseudomonadota</taxon>
        <taxon>Betaproteobacteria</taxon>
        <taxon>Burkholderiales</taxon>
        <taxon>Oxalobacteraceae</taxon>
        <taxon>Telluria group</taxon>
        <taxon>Rugamonas</taxon>
    </lineage>
</organism>
<feature type="domain" description="TonB-dependent receptor-like beta-barrel" evidence="17">
    <location>
        <begin position="334"/>
        <end position="796"/>
    </location>
</feature>
<keyword evidence="11 14" id="KW-0472">Membrane</keyword>
<keyword evidence="8" id="KW-0408">Iron</keyword>
<evidence type="ECO:0000256" key="3">
    <source>
        <dbReference type="ARBA" id="ARBA00022448"/>
    </source>
</evidence>
<evidence type="ECO:0000313" key="19">
    <source>
        <dbReference type="EMBL" id="SFL75563.1"/>
    </source>
</evidence>
<dbReference type="Proteomes" id="UP000199470">
    <property type="component" value="Unassembled WGS sequence"/>
</dbReference>
<evidence type="ECO:0000259" key="18">
    <source>
        <dbReference type="Pfam" id="PF07715"/>
    </source>
</evidence>
<dbReference type="PROSITE" id="PS52016">
    <property type="entry name" value="TONB_DEPENDENT_REC_3"/>
    <property type="match status" value="1"/>
</dbReference>
<keyword evidence="13 14" id="KW-0998">Cell outer membrane</keyword>
<evidence type="ECO:0000256" key="15">
    <source>
        <dbReference type="RuleBase" id="RU003357"/>
    </source>
</evidence>
<keyword evidence="9" id="KW-0406">Ion transport</keyword>
<protein>
    <submittedName>
        <fullName evidence="19">Outer membrane receptor proteins, mostly Fe transport</fullName>
    </submittedName>
</protein>
<evidence type="ECO:0000259" key="17">
    <source>
        <dbReference type="Pfam" id="PF00593"/>
    </source>
</evidence>
<evidence type="ECO:0000256" key="13">
    <source>
        <dbReference type="ARBA" id="ARBA00023237"/>
    </source>
</evidence>
<dbReference type="Gene3D" id="2.40.170.20">
    <property type="entry name" value="TonB-dependent receptor, beta-barrel domain"/>
    <property type="match status" value="1"/>
</dbReference>
<evidence type="ECO:0000256" key="9">
    <source>
        <dbReference type="ARBA" id="ARBA00023065"/>
    </source>
</evidence>
<comment type="subcellular location">
    <subcellularLocation>
        <location evidence="1 14">Cell outer membrane</location>
        <topology evidence="1 14">Multi-pass membrane protein</topology>
    </subcellularLocation>
</comment>
<keyword evidence="20" id="KW-1185">Reference proteome</keyword>
<dbReference type="AlphaFoldDB" id="A0A1I4KAI2"/>
<evidence type="ECO:0000256" key="6">
    <source>
        <dbReference type="ARBA" id="ARBA00022692"/>
    </source>
</evidence>